<dbReference type="AlphaFoldDB" id="A0A2I0TR52"/>
<sequence length="128" mass="14676">MSPRADRDRDTHPRPACLSTPSSFVQIPKNQEGPCMWKCEEEEEKEEEKKEENQEEEEEKKEEEEEGWGSAHSFVKTQFCPLPHRSEWMKMGQAGAARPSSGASGQKAEPRKNTWRLCVAVTLQEKSL</sequence>
<evidence type="ECO:0000313" key="2">
    <source>
        <dbReference type="EMBL" id="PKU36265.1"/>
    </source>
</evidence>
<dbReference type="Proteomes" id="UP000233556">
    <property type="component" value="Unassembled WGS sequence"/>
</dbReference>
<proteinExistence type="predicted"/>
<feature type="region of interest" description="Disordered" evidence="1">
    <location>
        <begin position="1"/>
        <end position="73"/>
    </location>
</feature>
<reference evidence="3" key="1">
    <citation type="submission" date="2017-11" db="EMBL/GenBank/DDBJ databases">
        <authorList>
            <person name="Lima N.C."/>
            <person name="Parody-Merino A.M."/>
            <person name="Battley P.F."/>
            <person name="Fidler A.E."/>
            <person name="Prosdocimi F."/>
        </authorList>
    </citation>
    <scope>NUCLEOTIDE SEQUENCE [LARGE SCALE GENOMIC DNA]</scope>
</reference>
<evidence type="ECO:0000256" key="1">
    <source>
        <dbReference type="SAM" id="MobiDB-lite"/>
    </source>
</evidence>
<gene>
    <name evidence="2" type="ORF">llap_13431</name>
</gene>
<feature type="compositionally biased region" description="Low complexity" evidence="1">
    <location>
        <begin position="92"/>
        <end position="105"/>
    </location>
</feature>
<dbReference type="EMBL" id="KZ507759">
    <property type="protein sequence ID" value="PKU36265.1"/>
    <property type="molecule type" value="Genomic_DNA"/>
</dbReference>
<feature type="region of interest" description="Disordered" evidence="1">
    <location>
        <begin position="92"/>
        <end position="111"/>
    </location>
</feature>
<organism evidence="2 3">
    <name type="scientific">Limosa lapponica baueri</name>
    <dbReference type="NCBI Taxonomy" id="1758121"/>
    <lineage>
        <taxon>Eukaryota</taxon>
        <taxon>Metazoa</taxon>
        <taxon>Chordata</taxon>
        <taxon>Craniata</taxon>
        <taxon>Vertebrata</taxon>
        <taxon>Euteleostomi</taxon>
        <taxon>Archelosauria</taxon>
        <taxon>Archosauria</taxon>
        <taxon>Dinosauria</taxon>
        <taxon>Saurischia</taxon>
        <taxon>Theropoda</taxon>
        <taxon>Coelurosauria</taxon>
        <taxon>Aves</taxon>
        <taxon>Neognathae</taxon>
        <taxon>Neoaves</taxon>
        <taxon>Charadriiformes</taxon>
        <taxon>Scolopacidae</taxon>
        <taxon>Limosa</taxon>
    </lineage>
</organism>
<feature type="compositionally biased region" description="Basic and acidic residues" evidence="1">
    <location>
        <begin position="1"/>
        <end position="13"/>
    </location>
</feature>
<keyword evidence="3" id="KW-1185">Reference proteome</keyword>
<feature type="compositionally biased region" description="Acidic residues" evidence="1">
    <location>
        <begin position="53"/>
        <end position="67"/>
    </location>
</feature>
<accession>A0A2I0TR52</accession>
<feature type="compositionally biased region" description="Polar residues" evidence="1">
    <location>
        <begin position="19"/>
        <end position="29"/>
    </location>
</feature>
<reference evidence="3" key="2">
    <citation type="submission" date="2017-12" db="EMBL/GenBank/DDBJ databases">
        <title>Genome sequence of the Bar-tailed Godwit (Limosa lapponica baueri).</title>
        <authorList>
            <person name="Lima N.C.B."/>
            <person name="Parody-Merino A.M."/>
            <person name="Battley P.F."/>
            <person name="Fidler A.E."/>
            <person name="Prosdocimi F."/>
        </authorList>
    </citation>
    <scope>NUCLEOTIDE SEQUENCE [LARGE SCALE GENOMIC DNA]</scope>
</reference>
<name>A0A2I0TR52_LIMLA</name>
<evidence type="ECO:0000313" key="3">
    <source>
        <dbReference type="Proteomes" id="UP000233556"/>
    </source>
</evidence>
<protein>
    <submittedName>
        <fullName evidence="2">Uncharacterized protein</fullName>
    </submittedName>
</protein>